<dbReference type="OrthoDB" id="9813820at2"/>
<dbReference type="Gene3D" id="3.40.30.10">
    <property type="entry name" value="Glutaredoxin"/>
    <property type="match status" value="1"/>
</dbReference>
<dbReference type="InterPro" id="IPR013766">
    <property type="entry name" value="Thioredoxin_domain"/>
</dbReference>
<dbReference type="CDD" id="cd02966">
    <property type="entry name" value="TlpA_like_family"/>
    <property type="match status" value="1"/>
</dbReference>
<dbReference type="InterPro" id="IPR000866">
    <property type="entry name" value="AhpC/TSA"/>
</dbReference>
<dbReference type="GO" id="GO:0016209">
    <property type="term" value="F:antioxidant activity"/>
    <property type="evidence" value="ECO:0007669"/>
    <property type="project" value="InterPro"/>
</dbReference>
<dbReference type="PANTHER" id="PTHR42852:SF17">
    <property type="entry name" value="THIOREDOXIN-LIKE PROTEIN HI_1115"/>
    <property type="match status" value="1"/>
</dbReference>
<dbReference type="AlphaFoldDB" id="A0A5B8XV82"/>
<dbReference type="RefSeq" id="WP_146962096.1">
    <property type="nucleotide sequence ID" value="NZ_CP042467.1"/>
</dbReference>
<keyword evidence="4" id="KW-1185">Reference proteome</keyword>
<evidence type="ECO:0000313" key="4">
    <source>
        <dbReference type="Proteomes" id="UP000321595"/>
    </source>
</evidence>
<dbReference type="SUPFAM" id="SSF52833">
    <property type="entry name" value="Thioredoxin-like"/>
    <property type="match status" value="1"/>
</dbReference>
<dbReference type="InterPro" id="IPR036249">
    <property type="entry name" value="Thioredoxin-like_sf"/>
</dbReference>
<dbReference type="Proteomes" id="UP000321595">
    <property type="component" value="Chromosome"/>
</dbReference>
<gene>
    <name evidence="3" type="ORF">FRD01_17965</name>
</gene>
<evidence type="ECO:0000313" key="3">
    <source>
        <dbReference type="EMBL" id="QED29091.1"/>
    </source>
</evidence>
<feature type="domain" description="Thioredoxin" evidence="2">
    <location>
        <begin position="38"/>
        <end position="176"/>
    </location>
</feature>
<protein>
    <submittedName>
        <fullName evidence="3">TlpA family protein disulfide reductase</fullName>
    </submittedName>
</protein>
<proteinExistence type="predicted"/>
<dbReference type="EMBL" id="CP042467">
    <property type="protein sequence ID" value="QED29091.1"/>
    <property type="molecule type" value="Genomic_DNA"/>
</dbReference>
<feature type="transmembrane region" description="Helical" evidence="1">
    <location>
        <begin position="12"/>
        <end position="32"/>
    </location>
</feature>
<organism evidence="3 4">
    <name type="scientific">Microvenator marinus</name>
    <dbReference type="NCBI Taxonomy" id="2600177"/>
    <lineage>
        <taxon>Bacteria</taxon>
        <taxon>Deltaproteobacteria</taxon>
        <taxon>Bradymonadales</taxon>
        <taxon>Microvenatoraceae</taxon>
        <taxon>Microvenator</taxon>
    </lineage>
</organism>
<keyword evidence="1" id="KW-0472">Membrane</keyword>
<keyword evidence="1" id="KW-1133">Transmembrane helix</keyword>
<dbReference type="PROSITE" id="PS51352">
    <property type="entry name" value="THIOREDOXIN_2"/>
    <property type="match status" value="1"/>
</dbReference>
<evidence type="ECO:0000259" key="2">
    <source>
        <dbReference type="PROSITE" id="PS51352"/>
    </source>
</evidence>
<accession>A0A5B8XV82</accession>
<dbReference type="GO" id="GO:0016491">
    <property type="term" value="F:oxidoreductase activity"/>
    <property type="evidence" value="ECO:0007669"/>
    <property type="project" value="InterPro"/>
</dbReference>
<dbReference type="InterPro" id="IPR050553">
    <property type="entry name" value="Thioredoxin_ResA/DsbE_sf"/>
</dbReference>
<evidence type="ECO:0000256" key="1">
    <source>
        <dbReference type="SAM" id="Phobius"/>
    </source>
</evidence>
<dbReference type="KEGG" id="bbae:FRD01_17965"/>
<name>A0A5B8XV82_9DELT</name>
<dbReference type="Pfam" id="PF00578">
    <property type="entry name" value="AhpC-TSA"/>
    <property type="match status" value="1"/>
</dbReference>
<reference evidence="3 4" key="1">
    <citation type="submission" date="2019-08" db="EMBL/GenBank/DDBJ databases">
        <authorList>
            <person name="Liang Q."/>
        </authorList>
    </citation>
    <scope>NUCLEOTIDE SEQUENCE [LARGE SCALE GENOMIC DNA]</scope>
    <source>
        <strain evidence="3 4">V1718</strain>
    </source>
</reference>
<keyword evidence="1" id="KW-0812">Transmembrane</keyword>
<sequence>MMEPKAGKTRFIKKYGGEVVLFLVIFFGVMWWQTRALVGSGEPAPAFDLVSTEGQRVSTESLKGEVTLLYFWAPWCGVCKANAHNVQDVKSRWGAKLNVVSVGLSYKNTQEVMDFASGHGMPQPVVFGEDSTGRDYRINAFPTVYILDETGAVSGSVVGYTTELGLHARVLWAKLF</sequence>
<dbReference type="PANTHER" id="PTHR42852">
    <property type="entry name" value="THIOL:DISULFIDE INTERCHANGE PROTEIN DSBE"/>
    <property type="match status" value="1"/>
</dbReference>